<reference evidence="7 8" key="1">
    <citation type="submission" date="2018-11" db="EMBL/GenBank/DDBJ databases">
        <title>Sequencing the genomes of 1000 actinobacteria strains.</title>
        <authorList>
            <person name="Klenk H.-P."/>
        </authorList>
    </citation>
    <scope>NUCLEOTIDE SEQUENCE [LARGE SCALE GENOMIC DNA]</scope>
    <source>
        <strain evidence="7 8">DSM 12652</strain>
    </source>
</reference>
<dbReference type="InterPro" id="IPR051423">
    <property type="entry name" value="CD225/Dispanin"/>
</dbReference>
<sequence length="121" mass="12085">MSQNQPPSGGGYDAAPPPPPGGGYGAPGGYGTPPPNYLVWSILTTLFCCLPLGIVSIVFAAQVNSKWSAGDVAGAQESSAKAKKFAIWSAIAGVVVAVLYIVLIVILGVAGSGSAEFSTTS</sequence>
<organism evidence="7 8">
    <name type="scientific">Nocardioides aurantiacus</name>
    <dbReference type="NCBI Taxonomy" id="86796"/>
    <lineage>
        <taxon>Bacteria</taxon>
        <taxon>Bacillati</taxon>
        <taxon>Actinomycetota</taxon>
        <taxon>Actinomycetes</taxon>
        <taxon>Propionibacteriales</taxon>
        <taxon>Nocardioidaceae</taxon>
        <taxon>Nocardioides</taxon>
    </lineage>
</organism>
<keyword evidence="3 6" id="KW-1133">Transmembrane helix</keyword>
<dbReference type="InterPro" id="IPR007593">
    <property type="entry name" value="CD225/Dispanin_fam"/>
</dbReference>
<dbReference type="AlphaFoldDB" id="A0A3N2CPU9"/>
<evidence type="ECO:0000256" key="6">
    <source>
        <dbReference type="SAM" id="Phobius"/>
    </source>
</evidence>
<evidence type="ECO:0000256" key="5">
    <source>
        <dbReference type="SAM" id="MobiDB-lite"/>
    </source>
</evidence>
<accession>A0A3N2CPU9</accession>
<evidence type="ECO:0000256" key="2">
    <source>
        <dbReference type="ARBA" id="ARBA00022692"/>
    </source>
</evidence>
<comment type="caution">
    <text evidence="7">The sequence shown here is derived from an EMBL/GenBank/DDBJ whole genome shotgun (WGS) entry which is preliminary data.</text>
</comment>
<feature type="transmembrane region" description="Helical" evidence="6">
    <location>
        <begin position="85"/>
        <end position="111"/>
    </location>
</feature>
<keyword evidence="2 6" id="KW-0812">Transmembrane</keyword>
<dbReference type="Proteomes" id="UP000281738">
    <property type="component" value="Unassembled WGS sequence"/>
</dbReference>
<keyword evidence="8" id="KW-1185">Reference proteome</keyword>
<evidence type="ECO:0000313" key="7">
    <source>
        <dbReference type="EMBL" id="ROR89529.1"/>
    </source>
</evidence>
<feature type="region of interest" description="Disordered" evidence="5">
    <location>
        <begin position="1"/>
        <end position="27"/>
    </location>
</feature>
<dbReference type="RefSeq" id="WP_123388863.1">
    <property type="nucleotide sequence ID" value="NZ_RKHO01000001.1"/>
</dbReference>
<evidence type="ECO:0000256" key="4">
    <source>
        <dbReference type="ARBA" id="ARBA00023136"/>
    </source>
</evidence>
<dbReference type="OrthoDB" id="9815705at2"/>
<protein>
    <submittedName>
        <fullName evidence="7">Interferon-induced transmembrane protein</fullName>
    </submittedName>
</protein>
<evidence type="ECO:0000256" key="3">
    <source>
        <dbReference type="ARBA" id="ARBA00022989"/>
    </source>
</evidence>
<dbReference type="EMBL" id="RKHO01000001">
    <property type="protein sequence ID" value="ROR89529.1"/>
    <property type="molecule type" value="Genomic_DNA"/>
</dbReference>
<evidence type="ECO:0000256" key="1">
    <source>
        <dbReference type="ARBA" id="ARBA00004370"/>
    </source>
</evidence>
<evidence type="ECO:0000313" key="8">
    <source>
        <dbReference type="Proteomes" id="UP000281738"/>
    </source>
</evidence>
<feature type="transmembrane region" description="Helical" evidence="6">
    <location>
        <begin position="37"/>
        <end position="64"/>
    </location>
</feature>
<comment type="subcellular location">
    <subcellularLocation>
        <location evidence="1">Membrane</location>
    </subcellularLocation>
</comment>
<keyword evidence="4 6" id="KW-0472">Membrane</keyword>
<proteinExistence type="predicted"/>
<dbReference type="PANTHER" id="PTHR14948">
    <property type="entry name" value="NG5"/>
    <property type="match status" value="1"/>
</dbReference>
<name>A0A3N2CPU9_9ACTN</name>
<dbReference type="PANTHER" id="PTHR14948:SF25">
    <property type="entry name" value="DUF4190 DOMAIN-CONTAINING PROTEIN"/>
    <property type="match status" value="1"/>
</dbReference>
<gene>
    <name evidence="7" type="ORF">EDD33_0354</name>
</gene>
<dbReference type="GO" id="GO:0016020">
    <property type="term" value="C:membrane"/>
    <property type="evidence" value="ECO:0007669"/>
    <property type="project" value="UniProtKB-SubCell"/>
</dbReference>
<dbReference type="Pfam" id="PF04505">
    <property type="entry name" value="CD225"/>
    <property type="match status" value="1"/>
</dbReference>